<accession>A0A0F9AP76</accession>
<dbReference type="EMBL" id="LAZR01044936">
    <property type="protein sequence ID" value="KKL03040.1"/>
    <property type="molecule type" value="Genomic_DNA"/>
</dbReference>
<protein>
    <submittedName>
        <fullName evidence="1">Uncharacterized protein</fullName>
    </submittedName>
</protein>
<dbReference type="AlphaFoldDB" id="A0A0F9AP76"/>
<gene>
    <name evidence="1" type="ORF">LCGC14_2626270</name>
</gene>
<proteinExistence type="predicted"/>
<reference evidence="1" key="1">
    <citation type="journal article" date="2015" name="Nature">
        <title>Complex archaea that bridge the gap between prokaryotes and eukaryotes.</title>
        <authorList>
            <person name="Spang A."/>
            <person name="Saw J.H."/>
            <person name="Jorgensen S.L."/>
            <person name="Zaremba-Niedzwiedzka K."/>
            <person name="Martijn J."/>
            <person name="Lind A.E."/>
            <person name="van Eijk R."/>
            <person name="Schleper C."/>
            <person name="Guy L."/>
            <person name="Ettema T.J."/>
        </authorList>
    </citation>
    <scope>NUCLEOTIDE SEQUENCE</scope>
</reference>
<evidence type="ECO:0000313" key="1">
    <source>
        <dbReference type="EMBL" id="KKL03040.1"/>
    </source>
</evidence>
<comment type="caution">
    <text evidence="1">The sequence shown here is derived from an EMBL/GenBank/DDBJ whole genome shotgun (WGS) entry which is preliminary data.</text>
</comment>
<organism evidence="1">
    <name type="scientific">marine sediment metagenome</name>
    <dbReference type="NCBI Taxonomy" id="412755"/>
    <lineage>
        <taxon>unclassified sequences</taxon>
        <taxon>metagenomes</taxon>
        <taxon>ecological metagenomes</taxon>
    </lineage>
</organism>
<feature type="non-terminal residue" evidence="1">
    <location>
        <position position="1"/>
    </location>
</feature>
<name>A0A0F9AP76_9ZZZZ</name>
<sequence length="27" mass="3039">TEPTEITELLILKNSKELASNFSDFAK</sequence>